<dbReference type="Proteomes" id="UP000060630">
    <property type="component" value="Unassembled WGS sequence"/>
</dbReference>
<dbReference type="AlphaFoldDB" id="A0A106QBV9"/>
<gene>
    <name evidence="1" type="ORF">WL29_21895</name>
</gene>
<comment type="caution">
    <text evidence="1">The sequence shown here is derived from an EMBL/GenBank/DDBJ whole genome shotgun (WGS) entry which is preliminary data.</text>
</comment>
<evidence type="ECO:0000313" key="1">
    <source>
        <dbReference type="EMBL" id="KWA84021.1"/>
    </source>
</evidence>
<dbReference type="EMBL" id="LPHD01000049">
    <property type="protein sequence ID" value="KWA84021.1"/>
    <property type="molecule type" value="Genomic_DNA"/>
</dbReference>
<organism evidence="1 2">
    <name type="scientific">Burkholderia ubonensis</name>
    <dbReference type="NCBI Taxonomy" id="101571"/>
    <lineage>
        <taxon>Bacteria</taxon>
        <taxon>Pseudomonadati</taxon>
        <taxon>Pseudomonadota</taxon>
        <taxon>Betaproteobacteria</taxon>
        <taxon>Burkholderiales</taxon>
        <taxon>Burkholderiaceae</taxon>
        <taxon>Burkholderia</taxon>
        <taxon>Burkholderia cepacia complex</taxon>
    </lineage>
</organism>
<reference evidence="1 2" key="1">
    <citation type="submission" date="2015-11" db="EMBL/GenBank/DDBJ databases">
        <title>Expanding the genomic diversity of Burkholderia species for the development of highly accurate diagnostics.</title>
        <authorList>
            <person name="Sahl J."/>
            <person name="Keim P."/>
            <person name="Wagner D."/>
        </authorList>
    </citation>
    <scope>NUCLEOTIDE SEQUENCE [LARGE SCALE GENOMIC DNA]</scope>
    <source>
        <strain evidence="1 2">MSMB2087WGS</strain>
    </source>
</reference>
<name>A0A106QBV9_9BURK</name>
<protein>
    <submittedName>
        <fullName evidence="1">Uncharacterized protein</fullName>
    </submittedName>
</protein>
<accession>A0A106QBV9</accession>
<evidence type="ECO:0000313" key="2">
    <source>
        <dbReference type="Proteomes" id="UP000060630"/>
    </source>
</evidence>
<dbReference type="RefSeq" id="WP_060192418.1">
    <property type="nucleotide sequence ID" value="NZ_LPHD01000049.1"/>
</dbReference>
<sequence length="126" mass="13649">MRHKEGLPVSLLEESMLDSSGILKSNGDCTPAYGLTAESVQLFLLIAAAGAEGLAKSRVPKELQSELNTHLLPLELQTLVTWERDNRGRLAYLVLTWKGEDALKAARTPVAKPASWASRRKAAVGP</sequence>
<proteinExistence type="predicted"/>